<evidence type="ECO:0000256" key="1">
    <source>
        <dbReference type="SAM" id="SignalP"/>
    </source>
</evidence>
<feature type="chain" id="PRO_5028408651" evidence="1">
    <location>
        <begin position="24"/>
        <end position="118"/>
    </location>
</feature>
<evidence type="ECO:0000313" key="2">
    <source>
        <dbReference type="EMBL" id="MBA4629909.1"/>
    </source>
</evidence>
<keyword evidence="1" id="KW-0732">Signal</keyword>
<dbReference type="AlphaFoldDB" id="A0A7C9D6I6"/>
<protein>
    <submittedName>
        <fullName evidence="2">Uncharacterized protein</fullName>
    </submittedName>
</protein>
<accession>A0A7C9D6I6</accession>
<reference evidence="2" key="1">
    <citation type="journal article" date="2013" name="J. Plant Res.">
        <title>Effect of fungi and light on seed germination of three Opuntia species from semiarid lands of central Mexico.</title>
        <authorList>
            <person name="Delgado-Sanchez P."/>
            <person name="Jimenez-Bremont J.F."/>
            <person name="Guerrero-Gonzalez Mde L."/>
            <person name="Flores J."/>
        </authorList>
    </citation>
    <scope>NUCLEOTIDE SEQUENCE</scope>
    <source>
        <tissue evidence="2">Cladode</tissue>
    </source>
</reference>
<feature type="signal peptide" evidence="1">
    <location>
        <begin position="1"/>
        <end position="23"/>
    </location>
</feature>
<dbReference type="EMBL" id="GISG01071187">
    <property type="protein sequence ID" value="MBA4629909.1"/>
    <property type="molecule type" value="Transcribed_RNA"/>
</dbReference>
<sequence length="118" mass="13567">MVILPILFTYLVSLCKILGKVTGMLPCYSFDILSLHPAKAALHITANYVFHEHTKHIEVDYLFVRKHLLFGDIRTCYTPTTEQLVSKATFLSIRLVSEITYKPKLNQLIAKKSKSKHY</sequence>
<reference evidence="2" key="2">
    <citation type="submission" date="2020-07" db="EMBL/GenBank/DDBJ databases">
        <authorList>
            <person name="Vera ALvarez R."/>
            <person name="Arias-Moreno D.M."/>
            <person name="Jimenez-Jacinto V."/>
            <person name="Jimenez-Bremont J.F."/>
            <person name="Swaminathan K."/>
            <person name="Moose S.P."/>
            <person name="Guerrero-Gonzalez M.L."/>
            <person name="Marino-Ramirez L."/>
            <person name="Landsman D."/>
            <person name="Rodriguez-Kessler M."/>
            <person name="Delgado-Sanchez P."/>
        </authorList>
    </citation>
    <scope>NUCLEOTIDE SEQUENCE</scope>
    <source>
        <tissue evidence="2">Cladode</tissue>
    </source>
</reference>
<name>A0A7C9D6I6_OPUST</name>
<organism evidence="2">
    <name type="scientific">Opuntia streptacantha</name>
    <name type="common">Prickly pear cactus</name>
    <name type="synonym">Opuntia cardona</name>
    <dbReference type="NCBI Taxonomy" id="393608"/>
    <lineage>
        <taxon>Eukaryota</taxon>
        <taxon>Viridiplantae</taxon>
        <taxon>Streptophyta</taxon>
        <taxon>Embryophyta</taxon>
        <taxon>Tracheophyta</taxon>
        <taxon>Spermatophyta</taxon>
        <taxon>Magnoliopsida</taxon>
        <taxon>eudicotyledons</taxon>
        <taxon>Gunneridae</taxon>
        <taxon>Pentapetalae</taxon>
        <taxon>Caryophyllales</taxon>
        <taxon>Cactineae</taxon>
        <taxon>Cactaceae</taxon>
        <taxon>Opuntioideae</taxon>
        <taxon>Opuntia</taxon>
    </lineage>
</organism>
<proteinExistence type="predicted"/>